<name>A0AAD9AQ24_9PEZI</name>
<comment type="caution">
    <text evidence="2">The sequence shown here is derived from an EMBL/GenBank/DDBJ whole genome shotgun (WGS) entry which is preliminary data.</text>
</comment>
<keyword evidence="3" id="KW-1185">Reference proteome</keyword>
<feature type="compositionally biased region" description="Polar residues" evidence="1">
    <location>
        <begin position="97"/>
        <end position="109"/>
    </location>
</feature>
<evidence type="ECO:0000313" key="3">
    <source>
        <dbReference type="Proteomes" id="UP001243330"/>
    </source>
</evidence>
<protein>
    <submittedName>
        <fullName evidence="2">Uncharacterized protein</fullName>
    </submittedName>
</protein>
<feature type="compositionally biased region" description="Polar residues" evidence="1">
    <location>
        <begin position="242"/>
        <end position="255"/>
    </location>
</feature>
<evidence type="ECO:0000256" key="1">
    <source>
        <dbReference type="SAM" id="MobiDB-lite"/>
    </source>
</evidence>
<feature type="region of interest" description="Disordered" evidence="1">
    <location>
        <begin position="71"/>
        <end position="117"/>
    </location>
</feature>
<feature type="region of interest" description="Disordered" evidence="1">
    <location>
        <begin position="224"/>
        <end position="281"/>
    </location>
</feature>
<dbReference type="Proteomes" id="UP001243330">
    <property type="component" value="Unassembled WGS sequence"/>
</dbReference>
<sequence>MIPSRLRCRCNWPHTNRSSPAPAMNWTEGALARHSRGPRWKPDVARQQEYFAKARAGRRETSKADINSISFFQRHPPNSPALPQKSSQAHHAPSAPHVQSQLGHQSSQKRPGFRRDSQQLQHVDVHAGGFVSARSHATVNQSAKRQRIADPDDAFEAKRRRLLEISDWAGLNMQKTLSMEFPVHENRAGQMWNFHEKQDTRGYGPFMDRNGHPAPASRIRLLSKQGSTHRGSPSIHIRIGSDVQNGGSSQYTISSPCKRLSGNRSTSKNKCRSGYESSAGS</sequence>
<dbReference type="EMBL" id="JAQOWY010000073">
    <property type="protein sequence ID" value="KAK1852518.1"/>
    <property type="molecule type" value="Genomic_DNA"/>
</dbReference>
<reference evidence="2" key="1">
    <citation type="submission" date="2023-01" db="EMBL/GenBank/DDBJ databases">
        <title>Colletotrichum chrysophilum M932 genome sequence.</title>
        <authorList>
            <person name="Baroncelli R."/>
        </authorList>
    </citation>
    <scope>NUCLEOTIDE SEQUENCE</scope>
    <source>
        <strain evidence="2">M932</strain>
    </source>
</reference>
<organism evidence="2 3">
    <name type="scientific">Colletotrichum chrysophilum</name>
    <dbReference type="NCBI Taxonomy" id="1836956"/>
    <lineage>
        <taxon>Eukaryota</taxon>
        <taxon>Fungi</taxon>
        <taxon>Dikarya</taxon>
        <taxon>Ascomycota</taxon>
        <taxon>Pezizomycotina</taxon>
        <taxon>Sordariomycetes</taxon>
        <taxon>Hypocreomycetidae</taxon>
        <taxon>Glomerellales</taxon>
        <taxon>Glomerellaceae</taxon>
        <taxon>Colletotrichum</taxon>
        <taxon>Colletotrichum gloeosporioides species complex</taxon>
    </lineage>
</organism>
<accession>A0AAD9AQ24</accession>
<proteinExistence type="predicted"/>
<dbReference type="AlphaFoldDB" id="A0AAD9AQ24"/>
<gene>
    <name evidence="2" type="ORF">CCHR01_04867</name>
</gene>
<evidence type="ECO:0000313" key="2">
    <source>
        <dbReference type="EMBL" id="KAK1852518.1"/>
    </source>
</evidence>